<evidence type="ECO:0000313" key="1">
    <source>
        <dbReference type="EMBL" id="TGY96944.1"/>
    </source>
</evidence>
<keyword evidence="1" id="KW-0489">Methyltransferase</keyword>
<comment type="caution">
    <text evidence="1">The sequence shown here is derived from an EMBL/GenBank/DDBJ whole genome shotgun (WGS) entry which is preliminary data.</text>
</comment>
<sequence>MRIIAGSARSLPLKTVPGMEVRPTTDRIKETLFNMLNPELPGCRFLDLFAGSGQMGLEAVSRGAEAAVFVENSRKAAACIEANIKFTKFTDRCTLLVKDAVSAIRWMNQKEKFDLVFMDPPYGKMLETEVLCALSESSLLEEEALIVVETALDTDLAQAEELGYQITKEKTYKTNKHIFLRFGTGDGGNR</sequence>
<accession>A0AC61RY49</accession>
<evidence type="ECO:0000313" key="2">
    <source>
        <dbReference type="Proteomes" id="UP000304953"/>
    </source>
</evidence>
<dbReference type="Proteomes" id="UP000304953">
    <property type="component" value="Unassembled WGS sequence"/>
</dbReference>
<keyword evidence="2" id="KW-1185">Reference proteome</keyword>
<dbReference type="EMBL" id="SRYA01000011">
    <property type="protein sequence ID" value="TGY96944.1"/>
    <property type="molecule type" value="Genomic_DNA"/>
</dbReference>
<reference evidence="1" key="1">
    <citation type="submission" date="2019-04" db="EMBL/GenBank/DDBJ databases">
        <title>Microbes associate with the intestines of laboratory mice.</title>
        <authorList>
            <person name="Navarre W."/>
            <person name="Wong E."/>
            <person name="Huang K."/>
            <person name="Tropini C."/>
            <person name="Ng K."/>
            <person name="Yu B."/>
        </authorList>
    </citation>
    <scope>NUCLEOTIDE SEQUENCE</scope>
    <source>
        <strain evidence="1">NM01_1-7b</strain>
    </source>
</reference>
<proteinExistence type="predicted"/>
<keyword evidence="1" id="KW-0808">Transferase</keyword>
<gene>
    <name evidence="1" type="primary">rsmD</name>
    <name evidence="1" type="ORF">E5329_06895</name>
</gene>
<dbReference type="EC" id="2.1.1.171" evidence="1"/>
<organism evidence="1 2">
    <name type="scientific">Petralouisia muris</name>
    <dbReference type="NCBI Taxonomy" id="3032872"/>
    <lineage>
        <taxon>Bacteria</taxon>
        <taxon>Bacillati</taxon>
        <taxon>Bacillota</taxon>
        <taxon>Clostridia</taxon>
        <taxon>Lachnospirales</taxon>
        <taxon>Lachnospiraceae</taxon>
        <taxon>Petralouisia</taxon>
    </lineage>
</organism>
<name>A0AC61RY49_9FIRM</name>
<protein>
    <submittedName>
        <fullName evidence="1">16S rRNA (Guanine(966)-N(2))-methyltransferase RsmD</fullName>
        <ecNumber evidence="1">2.1.1.171</ecNumber>
    </submittedName>
</protein>